<keyword evidence="2" id="KW-0677">Repeat</keyword>
<evidence type="ECO:0000256" key="1">
    <source>
        <dbReference type="ARBA" id="ARBA00022574"/>
    </source>
</evidence>
<dbReference type="InterPro" id="IPR015943">
    <property type="entry name" value="WD40/YVTN_repeat-like_dom_sf"/>
</dbReference>
<dbReference type="PROSITE" id="PS50082">
    <property type="entry name" value="WD_REPEATS_2"/>
    <property type="match status" value="2"/>
</dbReference>
<dbReference type="Pfam" id="PF00400">
    <property type="entry name" value="WD40"/>
    <property type="match status" value="4"/>
</dbReference>
<protein>
    <recommendedName>
        <fullName evidence="6">RING-type domain-containing protein</fullName>
    </recommendedName>
</protein>
<dbReference type="InterPro" id="IPR019775">
    <property type="entry name" value="WD40_repeat_CS"/>
</dbReference>
<sequence>MSDDARERPRASPDAAVASSSSRPWTLAVALRAHDAAVKSVDVARASADGATTVVSASADGDVLARRSNGATWEPLARLRGHDGGARAARCAGRARDRVLSASYDRTARVWTLPRRANDAGEATRAKSAAVVTLRGHGDYVVDCAWSEDENLGELATTASADGTVRVWRAETGECLKIVDAREEGVGAVTCVDARATTDDAGTTSDDCVVVAGLMDGSVRFFHVRTGACALILVGHLGAVTSVATPDAPETWMDSAKARTRVCYGCRDGAVGCFDVSSDEGGQSVDVTHLMRRRTHPDADLEATTSVKFILSNAQTLASSSEDGTVRIWNVQRGECAMVLTGQTAGASIDCVSMLDDVLVSGGSDGSVSIWEKKPRASTEESRRDDDDDDEATLATRADIALRWLLRRGPQIRVDEVDEIEERLLVAAFDAADREARALLAVRPPADDRECGVCRDSLAVGELAQLPCSHTFHADCLLPWMRVSHQCPLCREVNYESGVSHALACVRVFAPARRPAIRDSGAVSIELATPTS</sequence>
<reference evidence="7" key="1">
    <citation type="submission" date="2021-01" db="EMBL/GenBank/DDBJ databases">
        <authorList>
            <person name="Corre E."/>
            <person name="Pelletier E."/>
            <person name="Niang G."/>
            <person name="Scheremetjew M."/>
            <person name="Finn R."/>
            <person name="Kale V."/>
            <person name="Holt S."/>
            <person name="Cochrane G."/>
            <person name="Meng A."/>
            <person name="Brown T."/>
            <person name="Cohen L."/>
        </authorList>
    </citation>
    <scope>NUCLEOTIDE SEQUENCE</scope>
    <source>
        <strain evidence="7">Clade-A-BCC118000</strain>
    </source>
</reference>
<dbReference type="SUPFAM" id="SSF57850">
    <property type="entry name" value="RING/U-box"/>
    <property type="match status" value="1"/>
</dbReference>
<dbReference type="GO" id="GO:1990234">
    <property type="term" value="C:transferase complex"/>
    <property type="evidence" value="ECO:0007669"/>
    <property type="project" value="UniProtKB-ARBA"/>
</dbReference>
<evidence type="ECO:0000259" key="6">
    <source>
        <dbReference type="PROSITE" id="PS50089"/>
    </source>
</evidence>
<dbReference type="SMART" id="SM00320">
    <property type="entry name" value="WD40"/>
    <property type="match status" value="7"/>
</dbReference>
<dbReference type="InterPro" id="IPR013083">
    <property type="entry name" value="Znf_RING/FYVE/PHD"/>
</dbReference>
<dbReference type="InterPro" id="IPR036322">
    <property type="entry name" value="WD40_repeat_dom_sf"/>
</dbReference>
<dbReference type="PROSITE" id="PS00678">
    <property type="entry name" value="WD_REPEATS_1"/>
    <property type="match status" value="1"/>
</dbReference>
<organism evidence="7">
    <name type="scientific">Ostreococcus sp. 'lucimarinus'</name>
    <dbReference type="NCBI Taxonomy" id="242159"/>
    <lineage>
        <taxon>Eukaryota</taxon>
        <taxon>Viridiplantae</taxon>
        <taxon>Chlorophyta</taxon>
        <taxon>Mamiellophyceae</taxon>
        <taxon>Mamiellales</taxon>
        <taxon>Bathycoccaceae</taxon>
        <taxon>Ostreococcus</taxon>
    </lineage>
</organism>
<feature type="compositionally biased region" description="Basic and acidic residues" evidence="5">
    <location>
        <begin position="371"/>
        <end position="385"/>
    </location>
</feature>
<dbReference type="PROSITE" id="PS50089">
    <property type="entry name" value="ZF_RING_2"/>
    <property type="match status" value="1"/>
</dbReference>
<dbReference type="InterPro" id="IPR001680">
    <property type="entry name" value="WD40_rpt"/>
</dbReference>
<dbReference type="SMART" id="SM00184">
    <property type="entry name" value="RING"/>
    <property type="match status" value="1"/>
</dbReference>
<dbReference type="InterPro" id="IPR001841">
    <property type="entry name" value="Znf_RING"/>
</dbReference>
<feature type="region of interest" description="Disordered" evidence="5">
    <location>
        <begin position="370"/>
        <end position="391"/>
    </location>
</feature>
<evidence type="ECO:0000256" key="3">
    <source>
        <dbReference type="PROSITE-ProRule" id="PRU00175"/>
    </source>
</evidence>
<name>A0A7R9XRH0_9CHLO</name>
<proteinExistence type="predicted"/>
<keyword evidence="3" id="KW-0862">Zinc</keyword>
<feature type="repeat" description="WD" evidence="4">
    <location>
        <begin position="313"/>
        <end position="339"/>
    </location>
</feature>
<evidence type="ECO:0000256" key="5">
    <source>
        <dbReference type="SAM" id="MobiDB-lite"/>
    </source>
</evidence>
<evidence type="ECO:0000313" key="7">
    <source>
        <dbReference type="EMBL" id="CAD8222094.1"/>
    </source>
</evidence>
<dbReference type="SUPFAM" id="SSF50978">
    <property type="entry name" value="WD40 repeat-like"/>
    <property type="match status" value="1"/>
</dbReference>
<dbReference type="GO" id="GO:0008270">
    <property type="term" value="F:zinc ion binding"/>
    <property type="evidence" value="ECO:0007669"/>
    <property type="project" value="UniProtKB-KW"/>
</dbReference>
<dbReference type="PRINTS" id="PR00320">
    <property type="entry name" value="GPROTEINBRPT"/>
</dbReference>
<dbReference type="AlphaFoldDB" id="A0A7R9XRH0"/>
<dbReference type="Gene3D" id="2.130.10.10">
    <property type="entry name" value="YVTN repeat-like/Quinoprotein amine dehydrogenase"/>
    <property type="match status" value="2"/>
</dbReference>
<dbReference type="InterPro" id="IPR020472">
    <property type="entry name" value="WD40_PAC1"/>
</dbReference>
<dbReference type="PROSITE" id="PS50294">
    <property type="entry name" value="WD_REPEATS_REGION"/>
    <property type="match status" value="1"/>
</dbReference>
<accession>A0A7R9XRH0</accession>
<dbReference type="PANTHER" id="PTHR22847:SF637">
    <property type="entry name" value="WD REPEAT DOMAIN 5B"/>
    <property type="match status" value="1"/>
</dbReference>
<evidence type="ECO:0000256" key="4">
    <source>
        <dbReference type="PROSITE-ProRule" id="PRU00221"/>
    </source>
</evidence>
<keyword evidence="3" id="KW-0863">Zinc-finger</keyword>
<gene>
    <name evidence="7" type="ORF">OLUC0939_LOCUS2817</name>
</gene>
<feature type="domain" description="RING-type" evidence="6">
    <location>
        <begin position="451"/>
        <end position="491"/>
    </location>
</feature>
<dbReference type="EMBL" id="HBDX01003247">
    <property type="protein sequence ID" value="CAD8222094.1"/>
    <property type="molecule type" value="Transcribed_RNA"/>
</dbReference>
<feature type="repeat" description="WD" evidence="4">
    <location>
        <begin position="134"/>
        <end position="178"/>
    </location>
</feature>
<evidence type="ECO:0000256" key="2">
    <source>
        <dbReference type="ARBA" id="ARBA00022737"/>
    </source>
</evidence>
<keyword evidence="3" id="KW-0479">Metal-binding</keyword>
<dbReference type="Gene3D" id="3.30.40.10">
    <property type="entry name" value="Zinc/RING finger domain, C3HC4 (zinc finger)"/>
    <property type="match status" value="1"/>
</dbReference>
<dbReference type="Pfam" id="PF13639">
    <property type="entry name" value="zf-RING_2"/>
    <property type="match status" value="1"/>
</dbReference>
<dbReference type="PANTHER" id="PTHR22847">
    <property type="entry name" value="WD40 REPEAT PROTEIN"/>
    <property type="match status" value="1"/>
</dbReference>
<keyword evidence="1 4" id="KW-0853">WD repeat</keyword>